<dbReference type="SMR" id="W0UT01"/>
<dbReference type="GO" id="GO:0006730">
    <property type="term" value="P:one-carbon metabolic process"/>
    <property type="evidence" value="ECO:0007669"/>
    <property type="project" value="UniProtKB-KW"/>
</dbReference>
<dbReference type="Pfam" id="PF02365">
    <property type="entry name" value="NAM"/>
    <property type="match status" value="1"/>
</dbReference>
<dbReference type="Gene3D" id="2.170.150.80">
    <property type="entry name" value="NAC domain"/>
    <property type="match status" value="1"/>
</dbReference>
<dbReference type="Pfam" id="PF01268">
    <property type="entry name" value="FTHFS"/>
    <property type="match status" value="1"/>
</dbReference>
<keyword evidence="3" id="KW-0436">Ligase</keyword>
<evidence type="ECO:0000256" key="1">
    <source>
        <dbReference type="ARBA" id="ARBA00004123"/>
    </source>
</evidence>
<dbReference type="AlphaFoldDB" id="W0UT01"/>
<evidence type="ECO:0000256" key="2">
    <source>
        <dbReference type="ARBA" id="ARBA00022563"/>
    </source>
</evidence>
<keyword evidence="8" id="KW-0804">Transcription</keyword>
<accession>W0UT01</accession>
<evidence type="ECO:0000256" key="3">
    <source>
        <dbReference type="ARBA" id="ARBA00022598"/>
    </source>
</evidence>
<evidence type="ECO:0000256" key="5">
    <source>
        <dbReference type="ARBA" id="ARBA00022840"/>
    </source>
</evidence>
<keyword evidence="6" id="KW-0805">Transcription regulation</keyword>
<feature type="domain" description="NAC" evidence="11">
    <location>
        <begin position="92"/>
        <end position="223"/>
    </location>
</feature>
<dbReference type="InterPro" id="IPR000559">
    <property type="entry name" value="Formate_THF_ligase"/>
</dbReference>
<sequence length="280" mass="30624">MSSSSKTARKLQMALPVPADIDIANSIKPLHISEIAKELNLNPDHYDLYGKYKAKVLLSVIDEPKGFGWREMSSSSNFIIGRGNAVHANVILLPSVKFNLTDELLVSYYLRSKIQGTGSLFRHTILKIDVCKYESFGPTTSTSNSTCCNQAMDQGFYKITRNEREIRAEESKAVIGKKRILTFYEGRVPKAKKTDWVVHEYYLIKIEMGSRPTKQMTSRTGMSSGSSSAAPASEKEPTPPASATSSASLTSPPVISSATSWLLPTPTTVGEHGNHDCGSG</sequence>
<organism evidence="12">
    <name type="scientific">Malus domestica</name>
    <name type="common">Apple</name>
    <name type="synonym">Pyrus malus</name>
    <dbReference type="NCBI Taxonomy" id="3750"/>
    <lineage>
        <taxon>Eukaryota</taxon>
        <taxon>Viridiplantae</taxon>
        <taxon>Streptophyta</taxon>
        <taxon>Embryophyta</taxon>
        <taxon>Tracheophyta</taxon>
        <taxon>Spermatophyta</taxon>
        <taxon>Magnoliopsida</taxon>
        <taxon>eudicotyledons</taxon>
        <taxon>Gunneridae</taxon>
        <taxon>Pentapetalae</taxon>
        <taxon>rosids</taxon>
        <taxon>fabids</taxon>
        <taxon>Rosales</taxon>
        <taxon>Rosaceae</taxon>
        <taxon>Amygdaloideae</taxon>
        <taxon>Maleae</taxon>
        <taxon>Malus</taxon>
    </lineage>
</organism>
<dbReference type="SUPFAM" id="SSF101941">
    <property type="entry name" value="NAC domain"/>
    <property type="match status" value="1"/>
</dbReference>
<evidence type="ECO:0000259" key="11">
    <source>
        <dbReference type="PROSITE" id="PS51005"/>
    </source>
</evidence>
<feature type="compositionally biased region" description="Polar residues" evidence="10">
    <location>
        <begin position="254"/>
        <end position="268"/>
    </location>
</feature>
<evidence type="ECO:0000256" key="9">
    <source>
        <dbReference type="ARBA" id="ARBA00023242"/>
    </source>
</evidence>
<dbReference type="InterPro" id="IPR027417">
    <property type="entry name" value="P-loop_NTPase"/>
</dbReference>
<dbReference type="GO" id="GO:0006355">
    <property type="term" value="P:regulation of DNA-templated transcription"/>
    <property type="evidence" value="ECO:0007669"/>
    <property type="project" value="InterPro"/>
</dbReference>
<feature type="compositionally biased region" description="Low complexity" evidence="10">
    <location>
        <begin position="223"/>
        <end position="232"/>
    </location>
</feature>
<evidence type="ECO:0000256" key="4">
    <source>
        <dbReference type="ARBA" id="ARBA00022741"/>
    </source>
</evidence>
<keyword evidence="5" id="KW-0067">ATP-binding</keyword>
<dbReference type="GO" id="GO:0005634">
    <property type="term" value="C:nucleus"/>
    <property type="evidence" value="ECO:0007669"/>
    <property type="project" value="UniProtKB-SubCell"/>
</dbReference>
<feature type="region of interest" description="Disordered" evidence="10">
    <location>
        <begin position="212"/>
        <end position="280"/>
    </location>
</feature>
<dbReference type="GO" id="GO:0003677">
    <property type="term" value="F:DNA binding"/>
    <property type="evidence" value="ECO:0007669"/>
    <property type="project" value="UniProtKB-KW"/>
</dbReference>
<feature type="compositionally biased region" description="Polar residues" evidence="10">
    <location>
        <begin position="212"/>
        <end position="222"/>
    </location>
</feature>
<protein>
    <recommendedName>
        <fullName evidence="11">NAC domain-containing protein</fullName>
    </recommendedName>
</protein>
<dbReference type="InterPro" id="IPR003441">
    <property type="entry name" value="NAC-dom"/>
</dbReference>
<name>W0UT01_MALDO</name>
<feature type="compositionally biased region" description="Low complexity" evidence="10">
    <location>
        <begin position="241"/>
        <end position="253"/>
    </location>
</feature>
<dbReference type="InterPro" id="IPR036093">
    <property type="entry name" value="NAC_dom_sf"/>
</dbReference>
<dbReference type="GO" id="GO:0005524">
    <property type="term" value="F:ATP binding"/>
    <property type="evidence" value="ECO:0007669"/>
    <property type="project" value="UniProtKB-KW"/>
</dbReference>
<dbReference type="GO" id="GO:0004329">
    <property type="term" value="F:formate-tetrahydrofolate ligase activity"/>
    <property type="evidence" value="ECO:0007669"/>
    <property type="project" value="InterPro"/>
</dbReference>
<dbReference type="PROSITE" id="PS51005">
    <property type="entry name" value="NAC"/>
    <property type="match status" value="1"/>
</dbReference>
<dbReference type="PANTHER" id="PTHR31989">
    <property type="entry name" value="NAC DOMAIN-CONTAINING PROTEIN 82-RELATED"/>
    <property type="match status" value="1"/>
</dbReference>
<comment type="subcellular location">
    <subcellularLocation>
        <location evidence="1">Nucleus</location>
    </subcellularLocation>
</comment>
<evidence type="ECO:0000256" key="10">
    <source>
        <dbReference type="SAM" id="MobiDB-lite"/>
    </source>
</evidence>
<reference evidence="12" key="1">
    <citation type="journal article" date="2013" name="Mol. Breed.">
        <title>The columnar mutation ("Co-gene") of apple (Malus x domestica) is due to a Gypsy-like retrotransposon integration.</title>
        <authorList>
            <person name="Otto D."/>
            <person name="Petersen R."/>
            <person name="Brauksiepe B."/>
            <person name="Braun P."/>
            <person name="Schmidt E.R."/>
        </authorList>
    </citation>
    <scope>NUCLEOTIDE SEQUENCE</scope>
</reference>
<keyword evidence="2" id="KW-0554">One-carbon metabolism</keyword>
<dbReference type="EMBL" id="HF968765">
    <property type="protein sequence ID" value="CCX35474.1"/>
    <property type="molecule type" value="Genomic_DNA"/>
</dbReference>
<keyword evidence="7" id="KW-0238">DNA-binding</keyword>
<keyword evidence="9" id="KW-0539">Nucleus</keyword>
<evidence type="ECO:0000313" key="12">
    <source>
        <dbReference type="EMBL" id="CCX35474.1"/>
    </source>
</evidence>
<keyword evidence="4" id="KW-0547">Nucleotide-binding</keyword>
<evidence type="ECO:0000256" key="7">
    <source>
        <dbReference type="ARBA" id="ARBA00023125"/>
    </source>
</evidence>
<dbReference type="Gene3D" id="3.40.50.300">
    <property type="entry name" value="P-loop containing nucleotide triphosphate hydrolases"/>
    <property type="match status" value="1"/>
</dbReference>
<evidence type="ECO:0000256" key="8">
    <source>
        <dbReference type="ARBA" id="ARBA00023163"/>
    </source>
</evidence>
<proteinExistence type="predicted"/>
<evidence type="ECO:0000256" key="6">
    <source>
        <dbReference type="ARBA" id="ARBA00023015"/>
    </source>
</evidence>